<comment type="caution">
    <text evidence="2">The sequence shown here is derived from an EMBL/GenBank/DDBJ whole genome shotgun (WGS) entry which is preliminary data.</text>
</comment>
<feature type="region of interest" description="Disordered" evidence="1">
    <location>
        <begin position="79"/>
        <end position="113"/>
    </location>
</feature>
<dbReference type="EMBL" id="JAWDGP010003022">
    <property type="protein sequence ID" value="KAK3778084.1"/>
    <property type="molecule type" value="Genomic_DNA"/>
</dbReference>
<evidence type="ECO:0000313" key="2">
    <source>
        <dbReference type="EMBL" id="KAK3778084.1"/>
    </source>
</evidence>
<reference evidence="2" key="1">
    <citation type="journal article" date="2023" name="G3 (Bethesda)">
        <title>A reference genome for the long-term kleptoplast-retaining sea slug Elysia crispata morphotype clarki.</title>
        <authorList>
            <person name="Eastman K.E."/>
            <person name="Pendleton A.L."/>
            <person name="Shaikh M.A."/>
            <person name="Suttiyut T."/>
            <person name="Ogas R."/>
            <person name="Tomko P."/>
            <person name="Gavelis G."/>
            <person name="Widhalm J.R."/>
            <person name="Wisecaver J.H."/>
        </authorList>
    </citation>
    <scope>NUCLEOTIDE SEQUENCE</scope>
    <source>
        <strain evidence="2">ECLA1</strain>
    </source>
</reference>
<keyword evidence="3" id="KW-1185">Reference proteome</keyword>
<evidence type="ECO:0000313" key="3">
    <source>
        <dbReference type="Proteomes" id="UP001283361"/>
    </source>
</evidence>
<evidence type="ECO:0000256" key="1">
    <source>
        <dbReference type="SAM" id="MobiDB-lite"/>
    </source>
</evidence>
<proteinExistence type="predicted"/>
<dbReference type="AlphaFoldDB" id="A0AAE0ZYT8"/>
<gene>
    <name evidence="2" type="ORF">RRG08_044700</name>
</gene>
<organism evidence="2 3">
    <name type="scientific">Elysia crispata</name>
    <name type="common">lettuce slug</name>
    <dbReference type="NCBI Taxonomy" id="231223"/>
    <lineage>
        <taxon>Eukaryota</taxon>
        <taxon>Metazoa</taxon>
        <taxon>Spiralia</taxon>
        <taxon>Lophotrochozoa</taxon>
        <taxon>Mollusca</taxon>
        <taxon>Gastropoda</taxon>
        <taxon>Heterobranchia</taxon>
        <taxon>Euthyneura</taxon>
        <taxon>Panpulmonata</taxon>
        <taxon>Sacoglossa</taxon>
        <taxon>Placobranchoidea</taxon>
        <taxon>Plakobranchidae</taxon>
        <taxon>Elysia</taxon>
    </lineage>
</organism>
<sequence length="113" mass="12391">MLKCLIPHLRNLRNGHQQLSPRCLVLDPATSKSVHQGQRGGDTSSSCSRDLADVMATQTLENFPKNPAVGISPLNLLRMTQTHPPSSQQLEATNVSQLSQPDGFNFQESQLID</sequence>
<protein>
    <submittedName>
        <fullName evidence="2">Uncharacterized protein</fullName>
    </submittedName>
</protein>
<accession>A0AAE0ZYT8</accession>
<dbReference type="Proteomes" id="UP001283361">
    <property type="component" value="Unassembled WGS sequence"/>
</dbReference>
<name>A0AAE0ZYT8_9GAST</name>